<dbReference type="InterPro" id="IPR041698">
    <property type="entry name" value="Methyltransf_25"/>
</dbReference>
<dbReference type="Pfam" id="PF13649">
    <property type="entry name" value="Methyltransf_25"/>
    <property type="match status" value="1"/>
</dbReference>
<keyword evidence="3" id="KW-0949">S-adenosyl-L-methionine</keyword>
<evidence type="ECO:0000256" key="1">
    <source>
        <dbReference type="ARBA" id="ARBA00022603"/>
    </source>
</evidence>
<dbReference type="GO" id="GO:0032259">
    <property type="term" value="P:methylation"/>
    <property type="evidence" value="ECO:0007669"/>
    <property type="project" value="UniProtKB-KW"/>
</dbReference>
<dbReference type="AlphaFoldDB" id="A0A9W7A109"/>
<evidence type="ECO:0000256" key="3">
    <source>
        <dbReference type="ARBA" id="ARBA00022691"/>
    </source>
</evidence>
<evidence type="ECO:0000313" key="7">
    <source>
        <dbReference type="Proteomes" id="UP001165082"/>
    </source>
</evidence>
<dbReference type="PANTHER" id="PTHR43464">
    <property type="entry name" value="METHYLTRANSFERASE"/>
    <property type="match status" value="1"/>
</dbReference>
<dbReference type="Proteomes" id="UP001165082">
    <property type="component" value="Unassembled WGS sequence"/>
</dbReference>
<dbReference type="CDD" id="cd02440">
    <property type="entry name" value="AdoMet_MTases"/>
    <property type="match status" value="1"/>
</dbReference>
<dbReference type="GO" id="GO:0008168">
    <property type="term" value="F:methyltransferase activity"/>
    <property type="evidence" value="ECO:0007669"/>
    <property type="project" value="UniProtKB-KW"/>
</dbReference>
<proteinExistence type="predicted"/>
<name>A0A9W7A109_9STRA</name>
<evidence type="ECO:0000256" key="2">
    <source>
        <dbReference type="ARBA" id="ARBA00022679"/>
    </source>
</evidence>
<dbReference type="EMBL" id="BRXZ01003795">
    <property type="protein sequence ID" value="GMH62086.1"/>
    <property type="molecule type" value="Genomic_DNA"/>
</dbReference>
<feature type="signal peptide" evidence="4">
    <location>
        <begin position="1"/>
        <end position="24"/>
    </location>
</feature>
<dbReference type="InterPro" id="IPR029063">
    <property type="entry name" value="SAM-dependent_MTases_sf"/>
</dbReference>
<keyword evidence="1" id="KW-0489">Methyltransferase</keyword>
<accession>A0A9W7A109</accession>
<dbReference type="OrthoDB" id="195556at2759"/>
<evidence type="ECO:0000259" key="5">
    <source>
        <dbReference type="Pfam" id="PF13649"/>
    </source>
</evidence>
<dbReference type="SUPFAM" id="SSF53335">
    <property type="entry name" value="S-adenosyl-L-methionine-dependent methyltransferases"/>
    <property type="match status" value="1"/>
</dbReference>
<dbReference type="PANTHER" id="PTHR43464:SF19">
    <property type="entry name" value="UBIQUINONE BIOSYNTHESIS O-METHYLTRANSFERASE, MITOCHONDRIAL"/>
    <property type="match status" value="1"/>
</dbReference>
<protein>
    <recommendedName>
        <fullName evidence="5">Methyltransferase domain-containing protein</fullName>
    </recommendedName>
</protein>
<evidence type="ECO:0000313" key="6">
    <source>
        <dbReference type="EMBL" id="GMH62086.1"/>
    </source>
</evidence>
<comment type="caution">
    <text evidence="6">The sequence shown here is derived from an EMBL/GenBank/DDBJ whole genome shotgun (WGS) entry which is preliminary data.</text>
</comment>
<keyword evidence="7" id="KW-1185">Reference proteome</keyword>
<feature type="chain" id="PRO_5040856865" description="Methyltransferase domain-containing protein" evidence="4">
    <location>
        <begin position="25"/>
        <end position="491"/>
    </location>
</feature>
<organism evidence="6 7">
    <name type="scientific">Triparma retinervis</name>
    <dbReference type="NCBI Taxonomy" id="2557542"/>
    <lineage>
        <taxon>Eukaryota</taxon>
        <taxon>Sar</taxon>
        <taxon>Stramenopiles</taxon>
        <taxon>Ochrophyta</taxon>
        <taxon>Bolidophyceae</taxon>
        <taxon>Parmales</taxon>
        <taxon>Triparmaceae</taxon>
        <taxon>Triparma</taxon>
    </lineage>
</organism>
<sequence>MASSRAVLLSIWLIAPIVFVFVHGQDNGGSIDVGSDLNQENLVKQYSLFPYPERKKTDVFGKNSVDLPTVSYMCFEGRYSSVWRRPDLRILDAGGGTGDSTLTLAKQLHDIGNLDARVVHLDLSPASQAITRERAEYNGVGHMVEYALGSFLDEDLMSSLGTFDFIVSHGVLHHQADPGSGLRALKLALRPGGAISIMVYAELGRTGIYDVQQMMRLMSGSASSDEHKEVESLRELLGALPATSRVRRNDAFWGAVEGEVSTGAGAFDLFLHTQDRAYTVSELYDWVEGEAGLTIENFNEGGLYKPSLWISSSASEDLLDRVDELDDREKMDMAELLHAASQKHSFYARDGKKADRPWVAPDTIPCLPRRGQVNMNLDIIEQHDDFTVDISIDVSYASSVLPTPTMVEYKHVSALFQYPWIFGNCQKTFTDIWRDHALPANPAVRLPVFLEAMSTIVDMLSDWGYIAILSEPGELLPNVGSKRENQGYGEL</sequence>
<keyword evidence="4" id="KW-0732">Signal</keyword>
<keyword evidence="2" id="KW-0808">Transferase</keyword>
<evidence type="ECO:0000256" key="4">
    <source>
        <dbReference type="SAM" id="SignalP"/>
    </source>
</evidence>
<reference evidence="6" key="1">
    <citation type="submission" date="2022-07" db="EMBL/GenBank/DDBJ databases">
        <title>Genome analysis of Parmales, a sister group of diatoms, reveals the evolutionary specialization of diatoms from phago-mixotrophs to photoautotrophs.</title>
        <authorList>
            <person name="Ban H."/>
            <person name="Sato S."/>
            <person name="Yoshikawa S."/>
            <person name="Kazumasa Y."/>
            <person name="Nakamura Y."/>
            <person name="Ichinomiya M."/>
            <person name="Saitoh K."/>
            <person name="Sato N."/>
            <person name="Blanc-Mathieu R."/>
            <person name="Endo H."/>
            <person name="Kuwata A."/>
            <person name="Ogata H."/>
        </authorList>
    </citation>
    <scope>NUCLEOTIDE SEQUENCE</scope>
</reference>
<feature type="domain" description="Methyltransferase" evidence="5">
    <location>
        <begin position="90"/>
        <end position="193"/>
    </location>
</feature>
<gene>
    <name evidence="6" type="ORF">TrRE_jg6295</name>
</gene>
<dbReference type="Gene3D" id="3.40.50.150">
    <property type="entry name" value="Vaccinia Virus protein VP39"/>
    <property type="match status" value="1"/>
</dbReference>